<proteinExistence type="predicted"/>
<keyword evidence="2" id="KW-1185">Reference proteome</keyword>
<reference evidence="2" key="1">
    <citation type="journal article" date="2008" name="Nat. Genet.">
        <title>The Pristionchus pacificus genome provides a unique perspective on nematode lifestyle and parasitism.</title>
        <authorList>
            <person name="Dieterich C."/>
            <person name="Clifton S.W."/>
            <person name="Schuster L.N."/>
            <person name="Chinwalla A."/>
            <person name="Delehaunty K."/>
            <person name="Dinkelacker I."/>
            <person name="Fulton L."/>
            <person name="Fulton R."/>
            <person name="Godfrey J."/>
            <person name="Minx P."/>
            <person name="Mitreva M."/>
            <person name="Roeseler W."/>
            <person name="Tian H."/>
            <person name="Witte H."/>
            <person name="Yang S.P."/>
            <person name="Wilson R.K."/>
            <person name="Sommer R.J."/>
        </authorList>
    </citation>
    <scope>NUCLEOTIDE SEQUENCE [LARGE SCALE GENOMIC DNA]</scope>
    <source>
        <strain evidence="2">PS312</strain>
    </source>
</reference>
<evidence type="ECO:0000313" key="2">
    <source>
        <dbReference type="Proteomes" id="UP000005239"/>
    </source>
</evidence>
<reference evidence="1" key="2">
    <citation type="submission" date="2022-06" db="UniProtKB">
        <authorList>
            <consortium name="EnsemblMetazoa"/>
        </authorList>
    </citation>
    <scope>IDENTIFICATION</scope>
    <source>
        <strain evidence="1">PS312</strain>
    </source>
</reference>
<gene>
    <name evidence="1" type="primary">WBGene00204820</name>
</gene>
<dbReference type="EnsemblMetazoa" id="PPA31957.1">
    <property type="protein sequence ID" value="PPA31957.1"/>
    <property type="gene ID" value="WBGene00204820"/>
</dbReference>
<accession>A0A8R1UKL2</accession>
<name>A0A8R1UKL2_PRIPA</name>
<evidence type="ECO:0000313" key="1">
    <source>
        <dbReference type="EnsemblMetazoa" id="PPA31957.1"/>
    </source>
</evidence>
<dbReference type="AlphaFoldDB" id="A0A8R1UKL2"/>
<sequence length="135" mass="14263">MPRILTSCLARGPPALLVLFRFLFVGEAVICAAAATAATAAGAGGVTTSGLLSHEPVGLANQPAKSGIKPGMLEQQHDRSELVDRSVWAESAYLNGMMKLYMPLLVRVAARITAGFFQVAWVAMGDGLCEQGWNM</sequence>
<protein>
    <submittedName>
        <fullName evidence="1">Uncharacterized protein</fullName>
    </submittedName>
</protein>
<organism evidence="1 2">
    <name type="scientific">Pristionchus pacificus</name>
    <name type="common">Parasitic nematode worm</name>
    <dbReference type="NCBI Taxonomy" id="54126"/>
    <lineage>
        <taxon>Eukaryota</taxon>
        <taxon>Metazoa</taxon>
        <taxon>Ecdysozoa</taxon>
        <taxon>Nematoda</taxon>
        <taxon>Chromadorea</taxon>
        <taxon>Rhabditida</taxon>
        <taxon>Rhabditina</taxon>
        <taxon>Diplogasteromorpha</taxon>
        <taxon>Diplogasteroidea</taxon>
        <taxon>Neodiplogasteridae</taxon>
        <taxon>Pristionchus</taxon>
    </lineage>
</organism>
<dbReference type="Proteomes" id="UP000005239">
    <property type="component" value="Unassembled WGS sequence"/>
</dbReference>